<dbReference type="Proteomes" id="UP001482620">
    <property type="component" value="Unassembled WGS sequence"/>
</dbReference>
<proteinExistence type="predicted"/>
<organism evidence="1 2">
    <name type="scientific">Ilyodon furcidens</name>
    <name type="common">goldbreast splitfin</name>
    <dbReference type="NCBI Taxonomy" id="33524"/>
    <lineage>
        <taxon>Eukaryota</taxon>
        <taxon>Metazoa</taxon>
        <taxon>Chordata</taxon>
        <taxon>Craniata</taxon>
        <taxon>Vertebrata</taxon>
        <taxon>Euteleostomi</taxon>
        <taxon>Actinopterygii</taxon>
        <taxon>Neopterygii</taxon>
        <taxon>Teleostei</taxon>
        <taxon>Neoteleostei</taxon>
        <taxon>Acanthomorphata</taxon>
        <taxon>Ovalentaria</taxon>
        <taxon>Atherinomorphae</taxon>
        <taxon>Cyprinodontiformes</taxon>
        <taxon>Goodeidae</taxon>
        <taxon>Ilyodon</taxon>
    </lineage>
</organism>
<reference evidence="1 2" key="1">
    <citation type="submission" date="2021-06" db="EMBL/GenBank/DDBJ databases">
        <authorList>
            <person name="Palmer J.M."/>
        </authorList>
    </citation>
    <scope>NUCLEOTIDE SEQUENCE [LARGE SCALE GENOMIC DNA]</scope>
    <source>
        <strain evidence="2">if_2019</strain>
        <tissue evidence="1">Muscle</tissue>
    </source>
</reference>
<accession>A0ABV0T1Q5</accession>
<comment type="caution">
    <text evidence="1">The sequence shown here is derived from an EMBL/GenBank/DDBJ whole genome shotgun (WGS) entry which is preliminary data.</text>
</comment>
<dbReference type="EMBL" id="JAHRIQ010013632">
    <property type="protein sequence ID" value="MEQ2225698.1"/>
    <property type="molecule type" value="Genomic_DNA"/>
</dbReference>
<keyword evidence="2" id="KW-1185">Reference proteome</keyword>
<sequence>MLCEGSSGIQLQAGTEFIYPAPLCLSLIQSSIHPTSNSERVHQESLITISHHLPSLLSIQWVQISSSSCYHITSSKINSLTFSLSSECSLHVGQILKQKDDSYWVFQQDNEETSEQNWFTRHKISHLGHLCPQT</sequence>
<gene>
    <name evidence="1" type="ORF">ILYODFUR_020082</name>
</gene>
<name>A0ABV0T1Q5_9TELE</name>
<protein>
    <submittedName>
        <fullName evidence="1">Uncharacterized protein</fullName>
    </submittedName>
</protein>
<evidence type="ECO:0000313" key="2">
    <source>
        <dbReference type="Proteomes" id="UP001482620"/>
    </source>
</evidence>
<evidence type="ECO:0000313" key="1">
    <source>
        <dbReference type="EMBL" id="MEQ2225698.1"/>
    </source>
</evidence>